<dbReference type="Pfam" id="PF21730">
    <property type="entry name" value="Vma22_CCDC115"/>
    <property type="match status" value="1"/>
</dbReference>
<dbReference type="GO" id="GO:0051082">
    <property type="term" value="F:unfolded protein binding"/>
    <property type="evidence" value="ECO:0007669"/>
    <property type="project" value="TreeGrafter"/>
</dbReference>
<evidence type="ECO:0000256" key="1">
    <source>
        <dbReference type="ARBA" id="ARBA00093634"/>
    </source>
</evidence>
<evidence type="ECO:0000256" key="2">
    <source>
        <dbReference type="SAM" id="MobiDB-lite"/>
    </source>
</evidence>
<dbReference type="EMBL" id="CABFWN010000002">
    <property type="protein sequence ID" value="VUG17695.1"/>
    <property type="molecule type" value="Genomic_DNA"/>
</dbReference>
<dbReference type="PANTHER" id="PTHR31996:SF2">
    <property type="entry name" value="COILED-COIL DOMAIN-CONTAINING PROTEIN 115"/>
    <property type="match status" value="1"/>
</dbReference>
<evidence type="ECO:0000313" key="3">
    <source>
        <dbReference type="EMBL" id="VUG17695.1"/>
    </source>
</evidence>
<organism evidence="3 4">
    <name type="scientific">Dekkera bruxellensis</name>
    <name type="common">Brettanomyces custersii</name>
    <dbReference type="NCBI Taxonomy" id="5007"/>
    <lineage>
        <taxon>Eukaryota</taxon>
        <taxon>Fungi</taxon>
        <taxon>Dikarya</taxon>
        <taxon>Ascomycota</taxon>
        <taxon>Saccharomycotina</taxon>
        <taxon>Pichiomycetes</taxon>
        <taxon>Pichiales</taxon>
        <taxon>Pichiaceae</taxon>
        <taxon>Brettanomyces</taxon>
    </lineage>
</organism>
<dbReference type="GO" id="GO:1990871">
    <property type="term" value="C:Vma12-Vma22 assembly complex"/>
    <property type="evidence" value="ECO:0007669"/>
    <property type="project" value="TreeGrafter"/>
</dbReference>
<dbReference type="GO" id="GO:0070072">
    <property type="term" value="P:vacuolar proton-transporting V-type ATPase complex assembly"/>
    <property type="evidence" value="ECO:0007669"/>
    <property type="project" value="InterPro"/>
</dbReference>
<keyword evidence="4" id="KW-1185">Reference proteome</keyword>
<feature type="compositionally biased region" description="Basic and acidic residues" evidence="2">
    <location>
        <begin position="108"/>
        <end position="128"/>
    </location>
</feature>
<proteinExistence type="predicted"/>
<feature type="region of interest" description="Disordered" evidence="2">
    <location>
        <begin position="99"/>
        <end position="132"/>
    </location>
</feature>
<evidence type="ECO:0000313" key="4">
    <source>
        <dbReference type="Proteomes" id="UP000478008"/>
    </source>
</evidence>
<dbReference type="InterPro" id="IPR040357">
    <property type="entry name" value="Vma22/CCDC115"/>
</dbReference>
<reference evidence="3 4" key="1">
    <citation type="submission" date="2019-07" db="EMBL/GenBank/DDBJ databases">
        <authorList>
            <person name="Friedrich A."/>
            <person name="Schacherer J."/>
        </authorList>
    </citation>
    <scope>NUCLEOTIDE SEQUENCE [LARGE SCALE GENOMIC DNA]</scope>
</reference>
<name>A0A7D9CX10_DEKBR</name>
<sequence>MLDPYSATNKDDLLDSYSDPTVQLQPCDKLTVELLELLDRYHQTYKAMTENMREAYSDIERGNFVGLSFSHFGSDMWDYRPSAASLTIKLQNNAPTLEKRGITKTKKKADNTKLESTDLKSENEEKTSDQVGKATDFEQTSTNTHNRYNKNTCFTELTISEDDPLPVREPLKMFNGGIVPTAIRRAQKDMRTAMNYVPQVSILKTQIEKLLDELEKNKNTKE</sequence>
<protein>
    <recommendedName>
        <fullName evidence="1">Vacuolar ATPase assembly protein VMA22</fullName>
    </recommendedName>
</protein>
<gene>
    <name evidence="3" type="ORF">DEBR0S2_14092G</name>
</gene>
<accession>A0A7D9CX10</accession>
<dbReference type="AlphaFoldDB" id="A0A7D9CX10"/>
<dbReference type="PANTHER" id="PTHR31996">
    <property type="entry name" value="COILED-COIL DOMAIN-CONTAINING PROTEIN 115"/>
    <property type="match status" value="1"/>
</dbReference>
<dbReference type="Proteomes" id="UP000478008">
    <property type="component" value="Unassembled WGS sequence"/>
</dbReference>